<dbReference type="PANTHER" id="PTHR11439:SF483">
    <property type="entry name" value="PEPTIDE SYNTHASE GLIP-LIKE, PUTATIVE (AFU_ORTHOLOGUE AFUA_3G12920)-RELATED"/>
    <property type="match status" value="1"/>
</dbReference>
<dbReference type="Pfam" id="PF07727">
    <property type="entry name" value="RVT_2"/>
    <property type="match status" value="1"/>
</dbReference>
<dbReference type="Gene3D" id="3.40.50.1820">
    <property type="entry name" value="alpha/beta hydrolase"/>
    <property type="match status" value="1"/>
</dbReference>
<name>A0AAW2MVK9_SESRA</name>
<comment type="caution">
    <text evidence="4">The sequence shown here is derived from an EMBL/GenBank/DDBJ whole genome shotgun (WGS) entry which is preliminary data.</text>
</comment>
<dbReference type="SUPFAM" id="SSF53474">
    <property type="entry name" value="alpha/beta-Hydrolases"/>
    <property type="match status" value="1"/>
</dbReference>
<dbReference type="InterPro" id="IPR043502">
    <property type="entry name" value="DNA/RNA_pol_sf"/>
</dbReference>
<reference evidence="4" key="1">
    <citation type="submission" date="2020-06" db="EMBL/GenBank/DDBJ databases">
        <authorList>
            <person name="Li T."/>
            <person name="Hu X."/>
            <person name="Zhang T."/>
            <person name="Song X."/>
            <person name="Zhang H."/>
            <person name="Dai N."/>
            <person name="Sheng W."/>
            <person name="Hou X."/>
            <person name="Wei L."/>
        </authorList>
    </citation>
    <scope>NUCLEOTIDE SEQUENCE</scope>
    <source>
        <strain evidence="4">G02</strain>
        <tissue evidence="4">Leaf</tissue>
    </source>
</reference>
<organism evidence="4">
    <name type="scientific">Sesamum radiatum</name>
    <name type="common">Black benniseed</name>
    <dbReference type="NCBI Taxonomy" id="300843"/>
    <lineage>
        <taxon>Eukaryota</taxon>
        <taxon>Viridiplantae</taxon>
        <taxon>Streptophyta</taxon>
        <taxon>Embryophyta</taxon>
        <taxon>Tracheophyta</taxon>
        <taxon>Spermatophyta</taxon>
        <taxon>Magnoliopsida</taxon>
        <taxon>eudicotyledons</taxon>
        <taxon>Gunneridae</taxon>
        <taxon>Pentapetalae</taxon>
        <taxon>asterids</taxon>
        <taxon>lamiids</taxon>
        <taxon>Lamiales</taxon>
        <taxon>Pedaliaceae</taxon>
        <taxon>Sesamum</taxon>
    </lineage>
</organism>
<sequence length="525" mass="59733">MQMDQYRSTKARLVAKGYSQLPGIDYTETFAPVARLDTIRALIAIAANKKWKIYQMDVKSAFLNGYIDEEIYVEQPQGFIAKGSEEKVLRLKKALYGLKQAPRAWYSRIDKYFMDREFRRSLSEPTLFIKSQGNDTLIVSLYVDDLIYTGNNEKMIQVFKEDMMKTFEMSDLGLMHFFLGIEINQEKEGIFICQRKYTETLLKKFKMESCKTVTTPLVTGEKYQKEDGSQKVDSSMYRSLIGSLLYLTATRPNIMFATCLLSRFMQSPSQVHYAAAKRILRYLRGTKDFGIWYKSTNDAKLVGYTDSDWAGSVEDMKSTSGYTFSLGSGIFSWASKKQATVAQSSAEAEYIAAAATSNQAIWLRRILEDIGEKQEEPTTIYCDNKSAIAITKNPVQHSRTKHIDIKYHSLREATTRGEIELKSFADKLLLYACPSISDCDEPWINPAMDKKLASLGCGKVLVYVAEKDPLKDRGWYYKDSLRESGWNGDVEVVEVKEEGHVFSVFCPDGENGLAMLKKVASFINE</sequence>
<dbReference type="SUPFAM" id="SSF56672">
    <property type="entry name" value="DNA/RNA polymerases"/>
    <property type="match status" value="1"/>
</dbReference>
<accession>A0AAW2MVK9</accession>
<dbReference type="InterPro" id="IPR029058">
    <property type="entry name" value="AB_hydrolase_fold"/>
</dbReference>
<evidence type="ECO:0000259" key="3">
    <source>
        <dbReference type="Pfam" id="PF07859"/>
    </source>
</evidence>
<evidence type="ECO:0000256" key="1">
    <source>
        <dbReference type="ARBA" id="ARBA00010515"/>
    </source>
</evidence>
<dbReference type="GO" id="GO:0016787">
    <property type="term" value="F:hydrolase activity"/>
    <property type="evidence" value="ECO:0007669"/>
    <property type="project" value="InterPro"/>
</dbReference>
<dbReference type="InterPro" id="IPR013103">
    <property type="entry name" value="RVT_2"/>
</dbReference>
<comment type="similarity">
    <text evidence="1">Belongs to the 'GDXG' lipolytic enzyme family.</text>
</comment>
<evidence type="ECO:0000259" key="2">
    <source>
        <dbReference type="Pfam" id="PF07727"/>
    </source>
</evidence>
<dbReference type="EMBL" id="JACGWJ010000021">
    <property type="protein sequence ID" value="KAL0334839.1"/>
    <property type="molecule type" value="Genomic_DNA"/>
</dbReference>
<protein>
    <submittedName>
        <fullName evidence="4">Retrovirus-related Pol polyprotein from transposon RE2</fullName>
    </submittedName>
</protein>
<gene>
    <name evidence="4" type="ORF">Sradi_4695800</name>
</gene>
<reference evidence="4" key="2">
    <citation type="journal article" date="2024" name="Plant">
        <title>Genomic evolution and insights into agronomic trait innovations of Sesamum species.</title>
        <authorList>
            <person name="Miao H."/>
            <person name="Wang L."/>
            <person name="Qu L."/>
            <person name="Liu H."/>
            <person name="Sun Y."/>
            <person name="Le M."/>
            <person name="Wang Q."/>
            <person name="Wei S."/>
            <person name="Zheng Y."/>
            <person name="Lin W."/>
            <person name="Duan Y."/>
            <person name="Cao H."/>
            <person name="Xiong S."/>
            <person name="Wang X."/>
            <person name="Wei L."/>
            <person name="Li C."/>
            <person name="Ma Q."/>
            <person name="Ju M."/>
            <person name="Zhao R."/>
            <person name="Li G."/>
            <person name="Mu C."/>
            <person name="Tian Q."/>
            <person name="Mei H."/>
            <person name="Zhang T."/>
            <person name="Gao T."/>
            <person name="Zhang H."/>
        </authorList>
    </citation>
    <scope>NUCLEOTIDE SEQUENCE</scope>
    <source>
        <strain evidence="4">G02</strain>
    </source>
</reference>
<dbReference type="Pfam" id="PF07859">
    <property type="entry name" value="Abhydrolase_3"/>
    <property type="match status" value="1"/>
</dbReference>
<dbReference type="PANTHER" id="PTHR11439">
    <property type="entry name" value="GAG-POL-RELATED RETROTRANSPOSON"/>
    <property type="match status" value="1"/>
</dbReference>
<dbReference type="CDD" id="cd09272">
    <property type="entry name" value="RNase_HI_RT_Ty1"/>
    <property type="match status" value="1"/>
</dbReference>
<proteinExistence type="inferred from homology"/>
<evidence type="ECO:0000313" key="4">
    <source>
        <dbReference type="EMBL" id="KAL0334839.1"/>
    </source>
</evidence>
<dbReference type="InterPro" id="IPR013094">
    <property type="entry name" value="AB_hydrolase_3"/>
</dbReference>
<feature type="domain" description="Reverse transcriptase Ty1/copia-type" evidence="2">
    <location>
        <begin position="9"/>
        <end position="218"/>
    </location>
</feature>
<feature type="domain" description="Alpha/beta hydrolase fold-3" evidence="3">
    <location>
        <begin position="430"/>
        <end position="502"/>
    </location>
</feature>
<dbReference type="AlphaFoldDB" id="A0AAW2MVK9"/>